<feature type="binding site" evidence="9">
    <location>
        <position position="139"/>
    </location>
    <ligand>
        <name>Zn(2+)</name>
        <dbReference type="ChEBI" id="CHEBI:29105"/>
        <label>2</label>
    </ligand>
</feature>
<feature type="binding site" evidence="9">
    <location>
        <position position="164"/>
    </location>
    <ligand>
        <name>Zn(2+)</name>
        <dbReference type="ChEBI" id="CHEBI:29105"/>
        <label>2</label>
    </ligand>
</feature>
<dbReference type="Gene3D" id="3.30.40.10">
    <property type="entry name" value="Zinc/RING finger domain, C3HC4 (zinc finger)"/>
    <property type="match status" value="1"/>
</dbReference>
<gene>
    <name evidence="13" type="ORF">NP233_g13087</name>
</gene>
<feature type="binding site" evidence="9">
    <location>
        <position position="145"/>
    </location>
    <ligand>
        <name>Zn(2+)</name>
        <dbReference type="ChEBI" id="CHEBI:29105"/>
        <label>1</label>
    </ligand>
</feature>
<dbReference type="PANTHER" id="PTHR10333:SF42">
    <property type="entry name" value="INHIBITOR OF GROWTH PROTEIN 5"/>
    <property type="match status" value="1"/>
</dbReference>
<dbReference type="PROSITE" id="PS50016">
    <property type="entry name" value="ZF_PHD_2"/>
    <property type="match status" value="1"/>
</dbReference>
<dbReference type="GO" id="GO:0000785">
    <property type="term" value="C:chromatin"/>
    <property type="evidence" value="ECO:0007669"/>
    <property type="project" value="UniProtKB-ARBA"/>
</dbReference>
<evidence type="ECO:0000256" key="9">
    <source>
        <dbReference type="PIRSR" id="PIRSR628651-51"/>
    </source>
</evidence>
<dbReference type="InterPro" id="IPR001965">
    <property type="entry name" value="Znf_PHD"/>
</dbReference>
<dbReference type="CDD" id="cd15505">
    <property type="entry name" value="PHD_ING"/>
    <property type="match status" value="1"/>
</dbReference>
<keyword evidence="6" id="KW-0156">Chromatin regulator</keyword>
<evidence type="ECO:0000256" key="8">
    <source>
        <dbReference type="PIRSR" id="PIRSR628651-50"/>
    </source>
</evidence>
<dbReference type="Proteomes" id="UP001213000">
    <property type="component" value="Unassembled WGS sequence"/>
</dbReference>
<evidence type="ECO:0000313" key="14">
    <source>
        <dbReference type="Proteomes" id="UP001213000"/>
    </source>
</evidence>
<dbReference type="InterPro" id="IPR011011">
    <property type="entry name" value="Znf_FYVE_PHD"/>
</dbReference>
<evidence type="ECO:0000256" key="6">
    <source>
        <dbReference type="ARBA" id="ARBA00022853"/>
    </source>
</evidence>
<keyword evidence="5 9" id="KW-0862">Zinc</keyword>
<evidence type="ECO:0000256" key="4">
    <source>
        <dbReference type="ARBA" id="ARBA00022771"/>
    </source>
</evidence>
<feature type="binding site" evidence="9">
    <location>
        <position position="121"/>
    </location>
    <ligand>
        <name>Zn(2+)</name>
        <dbReference type="ChEBI" id="CHEBI:29105"/>
        <label>1</label>
    </ligand>
</feature>
<evidence type="ECO:0000259" key="12">
    <source>
        <dbReference type="PROSITE" id="PS50016"/>
    </source>
</evidence>
<dbReference type="PANTHER" id="PTHR10333">
    <property type="entry name" value="INHIBITOR OF GROWTH PROTEIN"/>
    <property type="match status" value="1"/>
</dbReference>
<evidence type="ECO:0000256" key="11">
    <source>
        <dbReference type="SAM" id="MobiDB-lite"/>
    </source>
</evidence>
<feature type="compositionally biased region" description="Basic residues" evidence="11">
    <location>
        <begin position="170"/>
        <end position="182"/>
    </location>
</feature>
<dbReference type="EMBL" id="JANIEX010002213">
    <property type="protein sequence ID" value="KAJ3551397.1"/>
    <property type="molecule type" value="Genomic_DNA"/>
</dbReference>
<dbReference type="GO" id="GO:0006325">
    <property type="term" value="P:chromatin organization"/>
    <property type="evidence" value="ECO:0007669"/>
    <property type="project" value="UniProtKB-KW"/>
</dbReference>
<feature type="binding site" evidence="9">
    <location>
        <position position="134"/>
    </location>
    <ligand>
        <name>Zn(2+)</name>
        <dbReference type="ChEBI" id="CHEBI:29105"/>
        <label>2</label>
    </ligand>
</feature>
<dbReference type="PROSITE" id="PS01359">
    <property type="entry name" value="ZF_PHD_1"/>
    <property type="match status" value="1"/>
</dbReference>
<evidence type="ECO:0000313" key="13">
    <source>
        <dbReference type="EMBL" id="KAJ3551397.1"/>
    </source>
</evidence>
<dbReference type="InterPro" id="IPR019786">
    <property type="entry name" value="Zinc_finger_PHD-type_CS"/>
</dbReference>
<dbReference type="GO" id="GO:0006355">
    <property type="term" value="P:regulation of DNA-templated transcription"/>
    <property type="evidence" value="ECO:0007669"/>
    <property type="project" value="TreeGrafter"/>
</dbReference>
<evidence type="ECO:0000256" key="3">
    <source>
        <dbReference type="ARBA" id="ARBA00022723"/>
    </source>
</evidence>
<feature type="site" description="Histone H3K4me3 binding" evidence="8">
    <location>
        <position position="143"/>
    </location>
</feature>
<keyword evidence="14" id="KW-1185">Reference proteome</keyword>
<feature type="domain" description="PHD-type" evidence="12">
    <location>
        <begin position="118"/>
        <end position="167"/>
    </location>
</feature>
<feature type="region of interest" description="Disordered" evidence="11">
    <location>
        <begin position="1"/>
        <end position="77"/>
    </location>
</feature>
<feature type="site" description="Histone H3K4me3 binding" evidence="8">
    <location>
        <position position="135"/>
    </location>
</feature>
<accession>A0AAD5VDI2</accession>
<dbReference type="AlphaFoldDB" id="A0AAD5VDI2"/>
<feature type="region of interest" description="Disordered" evidence="11">
    <location>
        <begin position="170"/>
        <end position="190"/>
    </location>
</feature>
<feature type="compositionally biased region" description="Low complexity" evidence="11">
    <location>
        <begin position="27"/>
        <end position="43"/>
    </location>
</feature>
<dbReference type="InterPro" id="IPR019787">
    <property type="entry name" value="Znf_PHD-finger"/>
</dbReference>
<evidence type="ECO:0000256" key="7">
    <source>
        <dbReference type="ARBA" id="ARBA00023242"/>
    </source>
</evidence>
<evidence type="ECO:0000256" key="1">
    <source>
        <dbReference type="ARBA" id="ARBA00004123"/>
    </source>
</evidence>
<protein>
    <recommendedName>
        <fullName evidence="12">PHD-type domain-containing protein</fullName>
    </recommendedName>
</protein>
<feature type="binding site" evidence="9">
    <location>
        <position position="123"/>
    </location>
    <ligand>
        <name>Zn(2+)</name>
        <dbReference type="ChEBI" id="CHEBI:29105"/>
        <label>1</label>
    </ligand>
</feature>
<evidence type="ECO:0000256" key="10">
    <source>
        <dbReference type="PROSITE-ProRule" id="PRU00146"/>
    </source>
</evidence>
<comment type="caution">
    <text evidence="13">The sequence shown here is derived from an EMBL/GenBank/DDBJ whole genome shotgun (WGS) entry which is preliminary data.</text>
</comment>
<keyword evidence="3 9" id="KW-0479">Metal-binding</keyword>
<keyword evidence="7" id="KW-0539">Nucleus</keyword>
<feature type="site" description="Histone H3K4me3 binding" evidence="8">
    <location>
        <position position="120"/>
    </location>
</feature>
<reference evidence="13" key="1">
    <citation type="submission" date="2022-07" db="EMBL/GenBank/DDBJ databases">
        <title>Genome Sequence of Leucocoprinus birnbaumii.</title>
        <authorList>
            <person name="Buettner E."/>
        </authorList>
    </citation>
    <scope>NUCLEOTIDE SEQUENCE</scope>
    <source>
        <strain evidence="13">VT141</strain>
    </source>
</reference>
<proteinExistence type="inferred from homology"/>
<comment type="subcellular location">
    <subcellularLocation>
        <location evidence="1">Nucleus</location>
    </subcellularLocation>
</comment>
<evidence type="ECO:0000256" key="5">
    <source>
        <dbReference type="ARBA" id="ARBA00022833"/>
    </source>
</evidence>
<organism evidence="13 14">
    <name type="scientific">Leucocoprinus birnbaumii</name>
    <dbReference type="NCBI Taxonomy" id="56174"/>
    <lineage>
        <taxon>Eukaryota</taxon>
        <taxon>Fungi</taxon>
        <taxon>Dikarya</taxon>
        <taxon>Basidiomycota</taxon>
        <taxon>Agaricomycotina</taxon>
        <taxon>Agaricomycetes</taxon>
        <taxon>Agaricomycetidae</taxon>
        <taxon>Agaricales</taxon>
        <taxon>Agaricineae</taxon>
        <taxon>Agaricaceae</taxon>
        <taxon>Leucocoprinus</taxon>
    </lineage>
</organism>
<dbReference type="SUPFAM" id="SSF57903">
    <property type="entry name" value="FYVE/PHD zinc finger"/>
    <property type="match status" value="1"/>
</dbReference>
<sequence>MSKEFPNAKSRETFPTASTRRPFVSSNLAGNANGAEGGALTNGSAGHQSGDHTHSVSGTPDASDKPLAGPGVVPKGFARSASVHSNATNANGTSTAGRGPVDIEALEAAEADADNDETTYCFCNRISYGEMIACDDNNCEIEWFHLSCTGLTVPPDGTWYCETCKNRRNTKRGGRGGKRRAAGNRVGAKA</sequence>
<comment type="similarity">
    <text evidence="2">Belongs to the ING family.</text>
</comment>
<feature type="binding site" evidence="9">
    <location>
        <position position="161"/>
    </location>
    <ligand>
        <name>Zn(2+)</name>
        <dbReference type="ChEBI" id="CHEBI:29105"/>
        <label>2</label>
    </ligand>
</feature>
<dbReference type="SMART" id="SM00249">
    <property type="entry name" value="PHD"/>
    <property type="match status" value="1"/>
</dbReference>
<evidence type="ECO:0000256" key="2">
    <source>
        <dbReference type="ARBA" id="ARBA00010210"/>
    </source>
</evidence>
<dbReference type="GO" id="GO:0008270">
    <property type="term" value="F:zinc ion binding"/>
    <property type="evidence" value="ECO:0007669"/>
    <property type="project" value="UniProtKB-KW"/>
</dbReference>
<dbReference type="InterPro" id="IPR013083">
    <property type="entry name" value="Znf_RING/FYVE/PHD"/>
</dbReference>
<dbReference type="InterPro" id="IPR028651">
    <property type="entry name" value="ING_fam"/>
</dbReference>
<feature type="binding site" evidence="9">
    <location>
        <position position="148"/>
    </location>
    <ligand>
        <name>Zn(2+)</name>
        <dbReference type="ChEBI" id="CHEBI:29105"/>
        <label>1</label>
    </ligand>
</feature>
<keyword evidence="4 10" id="KW-0863">Zinc-finger</keyword>
<dbReference type="GO" id="GO:0005634">
    <property type="term" value="C:nucleus"/>
    <property type="evidence" value="ECO:0007669"/>
    <property type="project" value="UniProtKB-SubCell"/>
</dbReference>
<name>A0AAD5VDI2_9AGAR</name>
<feature type="site" description="Histone H3K4me3 binding" evidence="8">
    <location>
        <position position="131"/>
    </location>
</feature>